<dbReference type="EMBL" id="JAVRQI010000008">
    <property type="protein sequence ID" value="MDT1062618.1"/>
    <property type="molecule type" value="Genomic_DNA"/>
</dbReference>
<reference evidence="6" key="1">
    <citation type="submission" date="2023-07" db="EMBL/GenBank/DDBJ databases">
        <title>Characterization of two Paracoccaceae strains isolated from Phycosphere and proposal of Xinfangfangia lacusdiani sp. nov.</title>
        <authorList>
            <person name="Deng Y."/>
            <person name="Zhang Y.Q."/>
        </authorList>
    </citation>
    <scope>NUCLEOTIDE SEQUENCE [LARGE SCALE GENOMIC DNA]</scope>
    <source>
        <strain evidence="6">CPCC 101403</strain>
    </source>
</reference>
<dbReference type="SUPFAM" id="SSF53335">
    <property type="entry name" value="S-adenosyl-L-methionine-dependent methyltransferases"/>
    <property type="match status" value="1"/>
</dbReference>
<keyword evidence="6" id="KW-1185">Reference proteome</keyword>
<dbReference type="EC" id="2.1.1.-" evidence="5"/>
<feature type="domain" description="Methyltransferase" evidence="4">
    <location>
        <begin position="47"/>
        <end position="140"/>
    </location>
</feature>
<evidence type="ECO:0000256" key="2">
    <source>
        <dbReference type="ARBA" id="ARBA00022679"/>
    </source>
</evidence>
<evidence type="ECO:0000256" key="1">
    <source>
        <dbReference type="ARBA" id="ARBA00022603"/>
    </source>
</evidence>
<dbReference type="RefSeq" id="WP_311759716.1">
    <property type="nucleotide sequence ID" value="NZ_JAVRQI010000008.1"/>
</dbReference>
<evidence type="ECO:0000313" key="6">
    <source>
        <dbReference type="Proteomes" id="UP001251085"/>
    </source>
</evidence>
<evidence type="ECO:0000313" key="5">
    <source>
        <dbReference type="EMBL" id="MDT1062618.1"/>
    </source>
</evidence>
<proteinExistence type="predicted"/>
<organism evidence="5 6">
    <name type="scientific">Paracoccus broussonetiae</name>
    <dbReference type="NCBI Taxonomy" id="3075834"/>
    <lineage>
        <taxon>Bacteria</taxon>
        <taxon>Pseudomonadati</taxon>
        <taxon>Pseudomonadota</taxon>
        <taxon>Alphaproteobacteria</taxon>
        <taxon>Rhodobacterales</taxon>
        <taxon>Paracoccaceae</taxon>
        <taxon>Paracoccus</taxon>
    </lineage>
</organism>
<gene>
    <name evidence="5" type="ORF">RM190_12135</name>
</gene>
<dbReference type="PANTHER" id="PTHR43464:SF19">
    <property type="entry name" value="UBIQUINONE BIOSYNTHESIS O-METHYLTRANSFERASE, MITOCHONDRIAL"/>
    <property type="match status" value="1"/>
</dbReference>
<name>A0ABU3EEF6_9RHOB</name>
<accession>A0ABU3EEF6</accession>
<sequence length="211" mass="22526">MKPVLNPDETSRSFWERHYGKMTTPSNGRPSTMLVRFVAGRAPGRALDLGCGRGDDAIWLAGQGWHVTGADVSETALAAARASAQAAGVGSMTRFECHDLSATVPEGTFDLAFSMFMHSPVEFDRLGALRRAAAGVAPGGLLLIAAHGSCPPWSWADPETAYPTAEEDLAVLDLPEWRRVFVGPIEREATGPNGVRATVLDTVIAVEKVRP</sequence>
<evidence type="ECO:0000259" key="4">
    <source>
        <dbReference type="Pfam" id="PF13649"/>
    </source>
</evidence>
<evidence type="ECO:0000256" key="3">
    <source>
        <dbReference type="ARBA" id="ARBA00022691"/>
    </source>
</evidence>
<keyword evidence="1 5" id="KW-0489">Methyltransferase</keyword>
<dbReference type="InterPro" id="IPR029063">
    <property type="entry name" value="SAM-dependent_MTases_sf"/>
</dbReference>
<dbReference type="PANTHER" id="PTHR43464">
    <property type="entry name" value="METHYLTRANSFERASE"/>
    <property type="match status" value="1"/>
</dbReference>
<keyword evidence="3" id="KW-0949">S-adenosyl-L-methionine</keyword>
<dbReference type="Gene3D" id="3.40.50.150">
    <property type="entry name" value="Vaccinia Virus protein VP39"/>
    <property type="match status" value="1"/>
</dbReference>
<dbReference type="GO" id="GO:0008168">
    <property type="term" value="F:methyltransferase activity"/>
    <property type="evidence" value="ECO:0007669"/>
    <property type="project" value="UniProtKB-KW"/>
</dbReference>
<dbReference type="GO" id="GO:0032259">
    <property type="term" value="P:methylation"/>
    <property type="evidence" value="ECO:0007669"/>
    <property type="project" value="UniProtKB-KW"/>
</dbReference>
<dbReference type="CDD" id="cd02440">
    <property type="entry name" value="AdoMet_MTases"/>
    <property type="match status" value="1"/>
</dbReference>
<comment type="caution">
    <text evidence="5">The sequence shown here is derived from an EMBL/GenBank/DDBJ whole genome shotgun (WGS) entry which is preliminary data.</text>
</comment>
<protein>
    <submittedName>
        <fullName evidence="5">Class I SAM-dependent methyltransferase</fullName>
        <ecNumber evidence="5">2.1.1.-</ecNumber>
    </submittedName>
</protein>
<dbReference type="InterPro" id="IPR041698">
    <property type="entry name" value="Methyltransf_25"/>
</dbReference>
<dbReference type="Pfam" id="PF13649">
    <property type="entry name" value="Methyltransf_25"/>
    <property type="match status" value="1"/>
</dbReference>
<keyword evidence="2 5" id="KW-0808">Transferase</keyword>
<dbReference type="Proteomes" id="UP001251085">
    <property type="component" value="Unassembled WGS sequence"/>
</dbReference>